<name>A0A3B0XUB3_9ZZZZ</name>
<dbReference type="EMBL" id="UOFL01000033">
    <property type="protein sequence ID" value="VAW71878.1"/>
    <property type="molecule type" value="Genomic_DNA"/>
</dbReference>
<sequence>MPTVFRADPREQISVEYHRIQLTQYFLDWSLKYARIAKKECEVSFENEIEASVTSIIHSALFIESFINQFAEEFIKNDELINFDRCKKSYKNTSDLSNTVWKLHYILNKQTEGSISLNDNLLIRINDIIQIRHKLVHYKPEESSRKIYRKAPSSNGMFTLDFMSEPVKIEPSLLEKEVCCLNAIAHYMSCRELLLLWCKLIDQNAGDFSRYPEIKGIGDN</sequence>
<evidence type="ECO:0000313" key="1">
    <source>
        <dbReference type="EMBL" id="VAW71878.1"/>
    </source>
</evidence>
<proteinExistence type="predicted"/>
<evidence type="ECO:0008006" key="2">
    <source>
        <dbReference type="Google" id="ProtNLM"/>
    </source>
</evidence>
<reference evidence="1" key="1">
    <citation type="submission" date="2018-06" db="EMBL/GenBank/DDBJ databases">
        <authorList>
            <person name="Zhirakovskaya E."/>
        </authorList>
    </citation>
    <scope>NUCLEOTIDE SEQUENCE</scope>
</reference>
<protein>
    <recommendedName>
        <fullName evidence="2">RiboL-PSP-HEPN domain-containing protein</fullName>
    </recommendedName>
</protein>
<dbReference type="AlphaFoldDB" id="A0A3B0XUB3"/>
<organism evidence="1">
    <name type="scientific">hydrothermal vent metagenome</name>
    <dbReference type="NCBI Taxonomy" id="652676"/>
    <lineage>
        <taxon>unclassified sequences</taxon>
        <taxon>metagenomes</taxon>
        <taxon>ecological metagenomes</taxon>
    </lineage>
</organism>
<accession>A0A3B0XUB3</accession>
<gene>
    <name evidence="1" type="ORF">MNBD_GAMMA12-1811</name>
</gene>